<dbReference type="InterPro" id="IPR013087">
    <property type="entry name" value="Znf_C2H2_type"/>
</dbReference>
<organism evidence="9 10">
    <name type="scientific">Trichoderma asperellum (strain ATCC 204424 / CBS 433.97 / NBRC 101777)</name>
    <dbReference type="NCBI Taxonomy" id="1042311"/>
    <lineage>
        <taxon>Eukaryota</taxon>
        <taxon>Fungi</taxon>
        <taxon>Dikarya</taxon>
        <taxon>Ascomycota</taxon>
        <taxon>Pezizomycotina</taxon>
        <taxon>Sordariomycetes</taxon>
        <taxon>Hypocreomycetidae</taxon>
        <taxon>Hypocreales</taxon>
        <taxon>Hypocreaceae</taxon>
        <taxon>Trichoderma</taxon>
    </lineage>
</organism>
<evidence type="ECO:0000256" key="1">
    <source>
        <dbReference type="ARBA" id="ARBA00023125"/>
    </source>
</evidence>
<dbReference type="GO" id="GO:0008270">
    <property type="term" value="F:zinc ion binding"/>
    <property type="evidence" value="ECO:0007669"/>
    <property type="project" value="UniProtKB-KW"/>
</dbReference>
<feature type="domain" description="Homeobox" evidence="7">
    <location>
        <begin position="14"/>
        <end position="77"/>
    </location>
</feature>
<dbReference type="GO" id="GO:0003677">
    <property type="term" value="F:DNA binding"/>
    <property type="evidence" value="ECO:0007669"/>
    <property type="project" value="UniProtKB-UniRule"/>
</dbReference>
<feature type="DNA-binding region" description="Homeobox" evidence="5">
    <location>
        <begin position="16"/>
        <end position="78"/>
    </location>
</feature>
<dbReference type="InterPro" id="IPR050224">
    <property type="entry name" value="TALE_homeobox"/>
</dbReference>
<gene>
    <name evidence="9" type="ORF">M441DRAFT_57308</name>
</gene>
<evidence type="ECO:0000259" key="7">
    <source>
        <dbReference type="PROSITE" id="PS50071"/>
    </source>
</evidence>
<dbReference type="InterPro" id="IPR001356">
    <property type="entry name" value="HD"/>
</dbReference>
<dbReference type="Pfam" id="PF03221">
    <property type="entry name" value="HTH_Tnp_Tc5"/>
    <property type="match status" value="1"/>
</dbReference>
<keyword evidence="4" id="KW-0863">Zinc-finger</keyword>
<dbReference type="SUPFAM" id="SSF46689">
    <property type="entry name" value="Homeodomain-like"/>
    <property type="match status" value="1"/>
</dbReference>
<dbReference type="InterPro" id="IPR008422">
    <property type="entry name" value="KN_HD"/>
</dbReference>
<comment type="subcellular location">
    <subcellularLocation>
        <location evidence="5">Nucleus</location>
    </subcellularLocation>
</comment>
<dbReference type="Proteomes" id="UP000240493">
    <property type="component" value="Unassembled WGS sequence"/>
</dbReference>
<dbReference type="PANTHER" id="PTHR11850">
    <property type="entry name" value="HOMEOBOX PROTEIN TRANSCRIPTION FACTORS"/>
    <property type="match status" value="1"/>
</dbReference>
<keyword evidence="4" id="KW-0479">Metal-binding</keyword>
<dbReference type="EMBL" id="KZ679260">
    <property type="protein sequence ID" value="PTB42610.1"/>
    <property type="molecule type" value="Genomic_DNA"/>
</dbReference>
<dbReference type="OrthoDB" id="4894189at2759"/>
<dbReference type="AlphaFoldDB" id="A0A2T3ZCV5"/>
<evidence type="ECO:0000256" key="2">
    <source>
        <dbReference type="ARBA" id="ARBA00023155"/>
    </source>
</evidence>
<dbReference type="PROSITE" id="PS50071">
    <property type="entry name" value="HOMEOBOX_2"/>
    <property type="match status" value="1"/>
</dbReference>
<dbReference type="CDD" id="cd00086">
    <property type="entry name" value="homeodomain"/>
    <property type="match status" value="1"/>
</dbReference>
<dbReference type="GO" id="GO:0006355">
    <property type="term" value="P:regulation of DNA-templated transcription"/>
    <property type="evidence" value="ECO:0007669"/>
    <property type="project" value="InterPro"/>
</dbReference>
<dbReference type="SMART" id="SM00355">
    <property type="entry name" value="ZnF_C2H2"/>
    <property type="match status" value="3"/>
</dbReference>
<dbReference type="PROSITE" id="PS00028">
    <property type="entry name" value="ZINC_FINGER_C2H2_1"/>
    <property type="match status" value="1"/>
</dbReference>
<evidence type="ECO:0008006" key="11">
    <source>
        <dbReference type="Google" id="ProtNLM"/>
    </source>
</evidence>
<dbReference type="Gene3D" id="1.10.10.60">
    <property type="entry name" value="Homeodomain-like"/>
    <property type="match status" value="1"/>
</dbReference>
<keyword evidence="3 5" id="KW-0539">Nucleus</keyword>
<dbReference type="GO" id="GO:0005634">
    <property type="term" value="C:nucleus"/>
    <property type="evidence" value="ECO:0007669"/>
    <property type="project" value="UniProtKB-SubCell"/>
</dbReference>
<accession>A0A2T3ZCV5</accession>
<proteinExistence type="predicted"/>
<reference evidence="9 10" key="1">
    <citation type="submission" date="2016-07" db="EMBL/GenBank/DDBJ databases">
        <title>Multiple horizontal gene transfer events from other fungi enriched the ability of initially mycotrophic Trichoderma (Ascomycota) to feed on dead plant biomass.</title>
        <authorList>
            <consortium name="DOE Joint Genome Institute"/>
            <person name="Aerts A."/>
            <person name="Atanasova L."/>
            <person name="Chenthamara K."/>
            <person name="Zhang J."/>
            <person name="Grujic M."/>
            <person name="Henrissat B."/>
            <person name="Kuo A."/>
            <person name="Salamov A."/>
            <person name="Lipzen A."/>
            <person name="Labutti K."/>
            <person name="Barry K."/>
            <person name="Miao Y."/>
            <person name="Rahimi M.J."/>
            <person name="Shen Q."/>
            <person name="Grigoriev I.V."/>
            <person name="Kubicek C.P."/>
            <person name="Druzhinina I.S."/>
        </authorList>
    </citation>
    <scope>NUCLEOTIDE SEQUENCE [LARGE SCALE GENOMIC DNA]</scope>
    <source>
        <strain evidence="9 10">CBS 433.97</strain>
    </source>
</reference>
<keyword evidence="1 5" id="KW-0238">DNA-binding</keyword>
<dbReference type="STRING" id="1042311.A0A2T3ZCV5"/>
<name>A0A2T3ZCV5_TRIA4</name>
<keyword evidence="4" id="KW-0862">Zinc</keyword>
<dbReference type="SMART" id="SM00389">
    <property type="entry name" value="HOX"/>
    <property type="match status" value="1"/>
</dbReference>
<feature type="domain" description="C2H2-type" evidence="8">
    <location>
        <begin position="216"/>
        <end position="239"/>
    </location>
</feature>
<evidence type="ECO:0000313" key="10">
    <source>
        <dbReference type="Proteomes" id="UP000240493"/>
    </source>
</evidence>
<feature type="region of interest" description="Disordered" evidence="6">
    <location>
        <begin position="1"/>
        <end position="25"/>
    </location>
</feature>
<evidence type="ECO:0000313" key="9">
    <source>
        <dbReference type="EMBL" id="PTB42610.1"/>
    </source>
</evidence>
<keyword evidence="2 5" id="KW-0371">Homeobox</keyword>
<dbReference type="Pfam" id="PF05920">
    <property type="entry name" value="Homeobox_KN"/>
    <property type="match status" value="1"/>
</dbReference>
<sequence>METAYQTELSEDPSRRGKKKHRHSAWSTKVLKEWLSSHRAHPYPTEDEKTELGEATGMTRRQISYWFVNARRRHIVSRLDQAEEQLAESPSSALPVTETPDVKSWSDMAPLERWRRSPPEFEPVPWEVINDSLKDSLSSYASEPDLRQAVASRSLNSSDSSGYSVSSESSVNSFSSESLLGLHGYGCRPERRPRRRRSTLHRSRLTSLKNDDGRIFQCTFCTDTFTSRYDWTRHEGSIHLVLEKWTCLPLGPRYSDPGEDAIRCSLCDEVNPTDQHLVSHGAGQCYSKPSSKRSFYRRDHLRQHLRTSHHVHDILPSMKQWKSKVTRVKSRCGFCDSTFSLWSDRNDHIAEHFRAGAKMKDWKGCRGLEPAVALLVKHAIPPYLIGIESNDIEPFSGSRAALQAGKSCAEALPTPFESLTARLGEFVQTKAAEGKSISDEMLQREARIILYDDEDPLNNTPADNLAWLKLFKQGYGLDTPTNLRNLQCSLETSADSAVQVSTQTELPFSLEKMQQAAVSNSTRIPLDLCAGSSQSQADGNFSIPWSWQTPECLAEFSQMCQIPNEESAANPINGLLATQNECLPTSSGHDVGLNMLFEQSSAVLHNFTTPAYLDDGQPDDTYIDRHFQGDSFEFA</sequence>
<evidence type="ECO:0000256" key="4">
    <source>
        <dbReference type="PROSITE-ProRule" id="PRU00042"/>
    </source>
</evidence>
<evidence type="ECO:0000259" key="8">
    <source>
        <dbReference type="PROSITE" id="PS50157"/>
    </source>
</evidence>
<keyword evidence="10" id="KW-1185">Reference proteome</keyword>
<protein>
    <recommendedName>
        <fullName evidence="11">Homeobox domain-containing protein</fullName>
    </recommendedName>
</protein>
<evidence type="ECO:0000256" key="5">
    <source>
        <dbReference type="PROSITE-ProRule" id="PRU00108"/>
    </source>
</evidence>
<evidence type="ECO:0000256" key="6">
    <source>
        <dbReference type="SAM" id="MobiDB-lite"/>
    </source>
</evidence>
<dbReference type="PROSITE" id="PS50157">
    <property type="entry name" value="ZINC_FINGER_C2H2_2"/>
    <property type="match status" value="1"/>
</dbReference>
<dbReference type="InterPro" id="IPR009057">
    <property type="entry name" value="Homeodomain-like_sf"/>
</dbReference>
<dbReference type="InterPro" id="IPR006600">
    <property type="entry name" value="HTH_CenpB_DNA-bd_dom"/>
</dbReference>
<evidence type="ECO:0000256" key="3">
    <source>
        <dbReference type="ARBA" id="ARBA00023242"/>
    </source>
</evidence>